<protein>
    <recommendedName>
        <fullName evidence="6">C-type lysozyme inhibitor domain-containing protein</fullName>
    </recommendedName>
</protein>
<gene>
    <name evidence="7" type="ORF">E6C76_10235</name>
</gene>
<evidence type="ECO:0000256" key="1">
    <source>
        <dbReference type="ARBA" id="ARBA00022729"/>
    </source>
</evidence>
<proteinExistence type="predicted"/>
<organism evidence="7 8">
    <name type="scientific">Pseudothauera nasutitermitis</name>
    <dbReference type="NCBI Taxonomy" id="2565930"/>
    <lineage>
        <taxon>Bacteria</taxon>
        <taxon>Pseudomonadati</taxon>
        <taxon>Pseudomonadota</taxon>
        <taxon>Betaproteobacteria</taxon>
        <taxon>Rhodocyclales</taxon>
        <taxon>Zoogloeaceae</taxon>
        <taxon>Pseudothauera</taxon>
    </lineage>
</organism>
<name>A0A4S4B0L8_9RHOO</name>
<evidence type="ECO:0000313" key="8">
    <source>
        <dbReference type="Proteomes" id="UP000308430"/>
    </source>
</evidence>
<dbReference type="OrthoDB" id="7926518at2"/>
<keyword evidence="2" id="KW-0472">Membrane</keyword>
<accession>A0A4S4B0L8</accession>
<evidence type="ECO:0000256" key="3">
    <source>
        <dbReference type="ARBA" id="ARBA00023139"/>
    </source>
</evidence>
<dbReference type="Gene3D" id="2.40.128.200">
    <property type="match status" value="1"/>
</dbReference>
<dbReference type="EMBL" id="SSOC01000003">
    <property type="protein sequence ID" value="THF65906.1"/>
    <property type="molecule type" value="Genomic_DNA"/>
</dbReference>
<keyword evidence="3" id="KW-0564">Palmitate</keyword>
<dbReference type="InterPro" id="IPR018660">
    <property type="entry name" value="MliC"/>
</dbReference>
<keyword evidence="1 5" id="KW-0732">Signal</keyword>
<dbReference type="AlphaFoldDB" id="A0A4S4B0L8"/>
<feature type="signal peptide" evidence="5">
    <location>
        <begin position="1"/>
        <end position="29"/>
    </location>
</feature>
<evidence type="ECO:0000256" key="5">
    <source>
        <dbReference type="SAM" id="SignalP"/>
    </source>
</evidence>
<keyword evidence="8" id="KW-1185">Reference proteome</keyword>
<reference evidence="7 8" key="1">
    <citation type="submission" date="2019-04" db="EMBL/GenBank/DDBJ databases">
        <title>Azoarcus nasutitermitis sp. nov. isolated from termite nest.</title>
        <authorList>
            <person name="Lin S.-Y."/>
            <person name="Hameed A."/>
            <person name="Hsu Y.-H."/>
            <person name="Young C.-C."/>
        </authorList>
    </citation>
    <scope>NUCLEOTIDE SEQUENCE [LARGE SCALE GENOMIC DNA]</scope>
    <source>
        <strain evidence="7 8">CC-YHH838</strain>
    </source>
</reference>
<feature type="chain" id="PRO_5020734771" description="C-type lysozyme inhibitor domain-containing protein" evidence="5">
    <location>
        <begin position="30"/>
        <end position="169"/>
    </location>
</feature>
<dbReference type="SUPFAM" id="SSF141488">
    <property type="entry name" value="YdhA-like"/>
    <property type="match status" value="1"/>
</dbReference>
<dbReference type="Proteomes" id="UP000308430">
    <property type="component" value="Unassembled WGS sequence"/>
</dbReference>
<evidence type="ECO:0000256" key="2">
    <source>
        <dbReference type="ARBA" id="ARBA00023136"/>
    </source>
</evidence>
<dbReference type="Pfam" id="PF09864">
    <property type="entry name" value="MliC"/>
    <property type="match status" value="1"/>
</dbReference>
<dbReference type="PROSITE" id="PS51257">
    <property type="entry name" value="PROKAR_LIPOPROTEIN"/>
    <property type="match status" value="1"/>
</dbReference>
<keyword evidence="4" id="KW-0449">Lipoprotein</keyword>
<feature type="domain" description="C-type lysozyme inhibitor" evidence="6">
    <location>
        <begin position="67"/>
        <end position="138"/>
    </location>
</feature>
<dbReference type="RefSeq" id="WP_136348112.1">
    <property type="nucleotide sequence ID" value="NZ_SSOC01000003.1"/>
</dbReference>
<evidence type="ECO:0000313" key="7">
    <source>
        <dbReference type="EMBL" id="THF65906.1"/>
    </source>
</evidence>
<sequence length="169" mass="18077">MKIIVTRYAARPGALLAAALLMMACAAPGAPNGAPAESRARAAVAMAAEAERNTYEGQGWNGSEWTYRCAGGRWLWVTYLNVGERESFAVLVHDGRQHLMKSAVTASGARYVDVNEERGLRWYTKGDEGFLNYLAADHTASEVQVLADCHAQAPGEPGLIPVNASGVGR</sequence>
<evidence type="ECO:0000256" key="4">
    <source>
        <dbReference type="ARBA" id="ARBA00023288"/>
    </source>
</evidence>
<comment type="caution">
    <text evidence="7">The sequence shown here is derived from an EMBL/GenBank/DDBJ whole genome shotgun (WGS) entry which is preliminary data.</text>
</comment>
<dbReference type="InterPro" id="IPR036328">
    <property type="entry name" value="MliC_sf"/>
</dbReference>
<evidence type="ECO:0000259" key="6">
    <source>
        <dbReference type="Pfam" id="PF09864"/>
    </source>
</evidence>